<accession>A0ABM4UU88</accession>
<dbReference type="Gene3D" id="2.60.40.790">
    <property type="match status" value="1"/>
</dbReference>
<name>A0ABM4UU88_COFAR</name>
<organism evidence="9 10">
    <name type="scientific">Coffea arabica</name>
    <name type="common">Arabian coffee</name>
    <dbReference type="NCBI Taxonomy" id="13443"/>
    <lineage>
        <taxon>Eukaryota</taxon>
        <taxon>Viridiplantae</taxon>
        <taxon>Streptophyta</taxon>
        <taxon>Embryophyta</taxon>
        <taxon>Tracheophyta</taxon>
        <taxon>Spermatophyta</taxon>
        <taxon>Magnoliopsida</taxon>
        <taxon>eudicotyledons</taxon>
        <taxon>Gunneridae</taxon>
        <taxon>Pentapetalae</taxon>
        <taxon>asterids</taxon>
        <taxon>lamiids</taxon>
        <taxon>Gentianales</taxon>
        <taxon>Rubiaceae</taxon>
        <taxon>Ixoroideae</taxon>
        <taxon>Gardenieae complex</taxon>
        <taxon>Bertiereae - Coffeeae clade</taxon>
        <taxon>Coffeeae</taxon>
        <taxon>Coffea</taxon>
    </lineage>
</organism>
<evidence type="ECO:0000313" key="10">
    <source>
        <dbReference type="RefSeq" id="XP_071910850.1"/>
    </source>
</evidence>
<keyword evidence="7" id="KW-0472">Membrane</keyword>
<protein>
    <recommendedName>
        <fullName evidence="8">SHSP domain-containing protein</fullName>
    </recommendedName>
</protein>
<dbReference type="GeneID" id="140009405"/>
<dbReference type="CDD" id="cd06464">
    <property type="entry name" value="ACD_sHsps-like"/>
    <property type="match status" value="1"/>
</dbReference>
<dbReference type="PANTHER" id="PTHR43670">
    <property type="entry name" value="HEAT SHOCK PROTEIN 26"/>
    <property type="match status" value="1"/>
</dbReference>
<evidence type="ECO:0000256" key="3">
    <source>
        <dbReference type="ARBA" id="ARBA00022821"/>
    </source>
</evidence>
<sequence>MEAKTGSTARLSYEEFEPFCRWQREEARDTLLVHLPDFKKEQLRVHINNRGFLKISGERKLSSTKGSKFYKEVVVARNCNTNAIQAKFSAGQLCIIMTKNVNAAAVPEQKVISTPDPTAKPQAGPEEGQATQPPQKPGEEKDSIIVPSGTPIATASGKSNGNVTEGEKTTVSRGKQLANIALNVGMPVALLAALVAFVLYMYKSTIVED</sequence>
<evidence type="ECO:0000256" key="5">
    <source>
        <dbReference type="RuleBase" id="RU003616"/>
    </source>
</evidence>
<evidence type="ECO:0000313" key="9">
    <source>
        <dbReference type="Proteomes" id="UP001652660"/>
    </source>
</evidence>
<dbReference type="RefSeq" id="XP_071910850.1">
    <property type="nucleotide sequence ID" value="XM_072054749.1"/>
</dbReference>
<evidence type="ECO:0000259" key="8">
    <source>
        <dbReference type="PROSITE" id="PS01031"/>
    </source>
</evidence>
<comment type="similarity">
    <text evidence="4 5">Belongs to the small heat shock protein (HSP20) family.</text>
</comment>
<evidence type="ECO:0000256" key="4">
    <source>
        <dbReference type="PROSITE-ProRule" id="PRU00285"/>
    </source>
</evidence>
<dbReference type="Proteomes" id="UP001652660">
    <property type="component" value="Chromosome 6e"/>
</dbReference>
<evidence type="ECO:0000256" key="7">
    <source>
        <dbReference type="SAM" id="Phobius"/>
    </source>
</evidence>
<comment type="subcellular location">
    <subcellularLocation>
        <location evidence="1">Cell membrane</location>
        <topology evidence="1">Single-pass membrane protein</topology>
    </subcellularLocation>
</comment>
<evidence type="ECO:0000256" key="2">
    <source>
        <dbReference type="ARBA" id="ARBA00022475"/>
    </source>
</evidence>
<feature type="region of interest" description="Disordered" evidence="6">
    <location>
        <begin position="108"/>
        <end position="170"/>
    </location>
</feature>
<keyword evidence="7" id="KW-1133">Transmembrane helix</keyword>
<reference evidence="10" key="1">
    <citation type="submission" date="2025-08" db="UniProtKB">
        <authorList>
            <consortium name="RefSeq"/>
        </authorList>
    </citation>
    <scope>IDENTIFICATION</scope>
    <source>
        <tissue evidence="10">Leaves</tissue>
    </source>
</reference>
<feature type="transmembrane region" description="Helical" evidence="7">
    <location>
        <begin position="180"/>
        <end position="202"/>
    </location>
</feature>
<dbReference type="InterPro" id="IPR008978">
    <property type="entry name" value="HSP20-like_chaperone"/>
</dbReference>
<keyword evidence="7" id="KW-0812">Transmembrane</keyword>
<dbReference type="Pfam" id="PF00011">
    <property type="entry name" value="HSP20"/>
    <property type="match status" value="1"/>
</dbReference>
<evidence type="ECO:0000256" key="6">
    <source>
        <dbReference type="SAM" id="MobiDB-lite"/>
    </source>
</evidence>
<feature type="compositionally biased region" description="Polar residues" evidence="6">
    <location>
        <begin position="151"/>
        <end position="164"/>
    </location>
</feature>
<proteinExistence type="inferred from homology"/>
<dbReference type="InterPro" id="IPR002068">
    <property type="entry name" value="A-crystallin/Hsp20_dom"/>
</dbReference>
<dbReference type="SUPFAM" id="SSF49764">
    <property type="entry name" value="HSP20-like chaperones"/>
    <property type="match status" value="1"/>
</dbReference>
<keyword evidence="2" id="KW-1003">Cell membrane</keyword>
<evidence type="ECO:0000256" key="1">
    <source>
        <dbReference type="ARBA" id="ARBA00004162"/>
    </source>
</evidence>
<dbReference type="PROSITE" id="PS01031">
    <property type="entry name" value="SHSP"/>
    <property type="match status" value="1"/>
</dbReference>
<gene>
    <name evidence="10" type="primary">LOC140009405</name>
</gene>
<keyword evidence="9" id="KW-1185">Reference proteome</keyword>
<feature type="domain" description="SHSP" evidence="8">
    <location>
        <begin position="10"/>
        <end position="115"/>
    </location>
</feature>
<dbReference type="PANTHER" id="PTHR43670:SF114">
    <property type="entry name" value="OS05G0592000 PROTEIN"/>
    <property type="match status" value="1"/>
</dbReference>
<keyword evidence="3" id="KW-0611">Plant defense</keyword>